<dbReference type="SUPFAM" id="SSF63829">
    <property type="entry name" value="Calcium-dependent phosphotriesterase"/>
    <property type="match status" value="1"/>
</dbReference>
<organism evidence="1 2">
    <name type="scientific">Streptomyces cinnabarinus</name>
    <dbReference type="NCBI Taxonomy" id="67287"/>
    <lineage>
        <taxon>Bacteria</taxon>
        <taxon>Bacillati</taxon>
        <taxon>Actinomycetota</taxon>
        <taxon>Actinomycetes</taxon>
        <taxon>Kitasatosporales</taxon>
        <taxon>Streptomycetaceae</taxon>
        <taxon>Streptomyces</taxon>
    </lineage>
</organism>
<name>A0ABY7KUH0_9ACTN</name>
<sequence length="275" mass="29395">MHRWPGRETASHNRAVVYTGDGEHGEYLYKLVSDKRAGRSLDHGVLHVARLYPDGRGEWLPLVYGRGPLIRANGWEDQADVLLRTRLAADGAGATPLPPPGRIAVGSGTTARQVVCALGARRAVGCEATGSGSRSRITGVAMPSLAGNLIRLREHGGDPTATAFLWSDEELSGQGLRQISAEPQTERAPTVRDLQYDAQGHLWAVLEAEGTPSDELVSVNTASGTTRRVVTARQGAELTAVAVADDNRQIFVAACTPGAVQERRSVVLSVRRPRA</sequence>
<evidence type="ECO:0000313" key="2">
    <source>
        <dbReference type="Proteomes" id="UP001164439"/>
    </source>
</evidence>
<reference evidence="1" key="1">
    <citation type="submission" date="2022-12" db="EMBL/GenBank/DDBJ databases">
        <authorList>
            <person name="Ruckert C."/>
            <person name="Busche T."/>
            <person name="Kalinowski J."/>
            <person name="Wittmann C."/>
        </authorList>
    </citation>
    <scope>NUCLEOTIDE SEQUENCE</scope>
    <source>
        <strain evidence="1">DSM 40467</strain>
    </source>
</reference>
<dbReference type="Pfam" id="PF05787">
    <property type="entry name" value="PhoX"/>
    <property type="match status" value="1"/>
</dbReference>
<dbReference type="PANTHER" id="PTHR35399">
    <property type="entry name" value="SLR8030 PROTEIN"/>
    <property type="match status" value="1"/>
</dbReference>
<dbReference type="Proteomes" id="UP001164439">
    <property type="component" value="Chromosome"/>
</dbReference>
<dbReference type="PANTHER" id="PTHR35399:SF2">
    <property type="entry name" value="DUF839 DOMAIN-CONTAINING PROTEIN"/>
    <property type="match status" value="1"/>
</dbReference>
<protein>
    <submittedName>
        <fullName evidence="1">DUF839 domain-containing protein</fullName>
    </submittedName>
</protein>
<dbReference type="InterPro" id="IPR008557">
    <property type="entry name" value="PhoX"/>
</dbReference>
<evidence type="ECO:0000313" key="1">
    <source>
        <dbReference type="EMBL" id="WAZ27310.1"/>
    </source>
</evidence>
<keyword evidence="2" id="KW-1185">Reference proteome</keyword>
<proteinExistence type="predicted"/>
<accession>A0ABY7KUH0</accession>
<dbReference type="RefSeq" id="WP_269664761.1">
    <property type="nucleotide sequence ID" value="NZ_CP114413.1"/>
</dbReference>
<dbReference type="EMBL" id="CP114413">
    <property type="protein sequence ID" value="WAZ27310.1"/>
    <property type="molecule type" value="Genomic_DNA"/>
</dbReference>
<gene>
    <name evidence="1" type="ORF">STRCI_007842</name>
</gene>